<dbReference type="EMBL" id="CP099490">
    <property type="protein sequence ID" value="USQ75009.1"/>
    <property type="molecule type" value="Genomic_DNA"/>
</dbReference>
<proteinExistence type="inferred from homology"/>
<evidence type="ECO:0000256" key="9">
    <source>
        <dbReference type="PIRNR" id="PIRNR003128"/>
    </source>
</evidence>
<evidence type="ECO:0000256" key="3">
    <source>
        <dbReference type="ARBA" id="ARBA00021315"/>
    </source>
</evidence>
<keyword evidence="6" id="KW-0067">ATP-binding</keyword>
<evidence type="ECO:0000313" key="12">
    <source>
        <dbReference type="Proteomes" id="UP001056535"/>
    </source>
</evidence>
<evidence type="ECO:0000259" key="10">
    <source>
        <dbReference type="Pfam" id="PF02463"/>
    </source>
</evidence>
<dbReference type="NCBIfam" id="TIGR00634">
    <property type="entry name" value="recN"/>
    <property type="match status" value="1"/>
</dbReference>
<dbReference type="Gene3D" id="3.40.50.300">
    <property type="entry name" value="P-loop containing nucleotide triphosphate hydrolases"/>
    <property type="match status" value="2"/>
</dbReference>
<dbReference type="PANTHER" id="PTHR11059">
    <property type="entry name" value="DNA REPAIR PROTEIN RECN"/>
    <property type="match status" value="1"/>
</dbReference>
<name>A0ABY4YE32_9MICO</name>
<protein>
    <recommendedName>
        <fullName evidence="3 9">DNA repair protein RecN</fullName>
    </recommendedName>
    <alternativeName>
        <fullName evidence="8 9">Recombination protein N</fullName>
    </alternativeName>
</protein>
<evidence type="ECO:0000256" key="4">
    <source>
        <dbReference type="ARBA" id="ARBA00022741"/>
    </source>
</evidence>
<comment type="similarity">
    <text evidence="2 9">Belongs to the RecN family.</text>
</comment>
<evidence type="ECO:0000256" key="1">
    <source>
        <dbReference type="ARBA" id="ARBA00003618"/>
    </source>
</evidence>
<dbReference type="InterPro" id="IPR003395">
    <property type="entry name" value="RecF/RecN/SMC_N"/>
</dbReference>
<dbReference type="InterPro" id="IPR004604">
    <property type="entry name" value="DNA_recomb/repair_RecN"/>
</dbReference>
<evidence type="ECO:0000256" key="5">
    <source>
        <dbReference type="ARBA" id="ARBA00022763"/>
    </source>
</evidence>
<evidence type="ECO:0000256" key="7">
    <source>
        <dbReference type="ARBA" id="ARBA00023204"/>
    </source>
</evidence>
<keyword evidence="4" id="KW-0547">Nucleotide-binding</keyword>
<sequence>MLTRIRIQRLGVIEDAELELSPGLNVITGETGAGKTMVVSGLGLLFGARADAGMVRAGAASAVVEGEVDVPQAHPAAARVEAAGGETQDGLILVRTVSAEGRSRAHVGGRAAPVGVLSEVGQHLMAVHGQADQWRLRAPDQHRVLLDAFGGAAVHSARDAYATAHRDWHAAREELVRLSSLGAERTLRVNLLRAALEEIEAIDPQEGEEDDLRTEEQRLAHADGLRQAAETAHTALTGGDDTVEEIRPVTELLATASQTLGPVAEHDPALAGLRQRLDELGYLAADLATELAAYSSDIEVDPARLAGVQERRSVLTGLLRRYGESSAAVLAWARDAAGEVAELDGADDRIAALTQDETRLREAVVAAGAELTRVRQAAAADLGRKVEAELAHLAMGSARLEVSVTQRPDEQGLELADGQRVRAWAHGLDEVEIMLAANAGAQPRTVTKAASGGELSRVMLALEVVSAQGDVPTYVFDEVDAGVGGAAALDLGARLALLARTAQVVVVTHLGQVAAFADRHHVVHKSSDGVITASDVSTVDGADRVAEIARMLGGVTDSAAALEHARELVEEHAPQRLGR</sequence>
<keyword evidence="5 9" id="KW-0227">DNA damage</keyword>
<dbReference type="PIRSF" id="PIRSF003128">
    <property type="entry name" value="RecN"/>
    <property type="match status" value="1"/>
</dbReference>
<evidence type="ECO:0000256" key="6">
    <source>
        <dbReference type="ARBA" id="ARBA00022840"/>
    </source>
</evidence>
<keyword evidence="7 9" id="KW-0234">DNA repair</keyword>
<dbReference type="InterPro" id="IPR027417">
    <property type="entry name" value="P-loop_NTPase"/>
</dbReference>
<dbReference type="Pfam" id="PF02463">
    <property type="entry name" value="SMC_N"/>
    <property type="match status" value="1"/>
</dbReference>
<dbReference type="CDD" id="cd03241">
    <property type="entry name" value="ABC_RecN"/>
    <property type="match status" value="2"/>
</dbReference>
<keyword evidence="12" id="KW-1185">Reference proteome</keyword>
<dbReference type="PANTHER" id="PTHR11059:SF0">
    <property type="entry name" value="DNA REPAIR PROTEIN RECN"/>
    <property type="match status" value="1"/>
</dbReference>
<evidence type="ECO:0000313" key="11">
    <source>
        <dbReference type="EMBL" id="USQ75009.1"/>
    </source>
</evidence>
<organism evidence="11 12">
    <name type="scientific">Ornithinimicrobium cryptoxanthini</name>
    <dbReference type="NCBI Taxonomy" id="2934161"/>
    <lineage>
        <taxon>Bacteria</taxon>
        <taxon>Bacillati</taxon>
        <taxon>Actinomycetota</taxon>
        <taxon>Actinomycetes</taxon>
        <taxon>Micrococcales</taxon>
        <taxon>Ornithinimicrobiaceae</taxon>
        <taxon>Ornithinimicrobium</taxon>
    </lineage>
</organism>
<dbReference type="RefSeq" id="WP_252619131.1">
    <property type="nucleotide sequence ID" value="NZ_CP099490.1"/>
</dbReference>
<dbReference type="SUPFAM" id="SSF52540">
    <property type="entry name" value="P-loop containing nucleoside triphosphate hydrolases"/>
    <property type="match status" value="2"/>
</dbReference>
<evidence type="ECO:0000256" key="2">
    <source>
        <dbReference type="ARBA" id="ARBA00009441"/>
    </source>
</evidence>
<evidence type="ECO:0000256" key="8">
    <source>
        <dbReference type="ARBA" id="ARBA00033408"/>
    </source>
</evidence>
<accession>A0ABY4YE32</accession>
<feature type="domain" description="RecF/RecN/SMC N-terminal" evidence="10">
    <location>
        <begin position="2"/>
        <end position="531"/>
    </location>
</feature>
<reference evidence="11" key="1">
    <citation type="submission" date="2022-06" db="EMBL/GenBank/DDBJ databases">
        <title>Ornithinimicrobium JY.X270.</title>
        <authorList>
            <person name="Huang Y."/>
        </authorList>
    </citation>
    <scope>NUCLEOTIDE SEQUENCE</scope>
    <source>
        <strain evidence="11">JY.X270</strain>
    </source>
</reference>
<gene>
    <name evidence="11" type="primary">recN</name>
    <name evidence="11" type="ORF">NF557_10110</name>
</gene>
<dbReference type="Proteomes" id="UP001056535">
    <property type="component" value="Chromosome"/>
</dbReference>
<comment type="function">
    <text evidence="1 9">May be involved in recombinational repair of damaged DNA.</text>
</comment>